<accession>A0ABZ1I8G6</accession>
<protein>
    <recommendedName>
        <fullName evidence="3">NACHT domain-containing protein</fullName>
    </recommendedName>
</protein>
<proteinExistence type="predicted"/>
<dbReference type="InterPro" id="IPR011990">
    <property type="entry name" value="TPR-like_helical_dom_sf"/>
</dbReference>
<reference evidence="1 2" key="1">
    <citation type="journal article" date="2015" name="Int. J. Syst. Evol. Microbiol.">
        <title>Amycolatopsis rhabdoformis sp. nov., an actinomycete isolated from a tropical forest soil.</title>
        <authorList>
            <person name="Souza W.R."/>
            <person name="Silva R.E."/>
            <person name="Goodfellow M."/>
            <person name="Busarakam K."/>
            <person name="Figueiro F.S."/>
            <person name="Ferreira D."/>
            <person name="Rodrigues-Filho E."/>
            <person name="Moraes L.A.B."/>
            <person name="Zucchi T.D."/>
        </authorList>
    </citation>
    <scope>NUCLEOTIDE SEQUENCE [LARGE SCALE GENOMIC DNA]</scope>
    <source>
        <strain evidence="1 2">NCIMB 14900</strain>
    </source>
</reference>
<dbReference type="Proteomes" id="UP001330812">
    <property type="component" value="Chromosome"/>
</dbReference>
<gene>
    <name evidence="1" type="ORF">VSH64_00740</name>
</gene>
<sequence>MTGEQPEGSFTNQVLGPVHGTVVQVGHANTVVASPPPVRSRYLEWVRQVAPAQLVGRSAELAELAAFCVAPDSAPYAWWRAAPWAGKSALMASFVLAPPPGVRVVSFFITARSGGDDTREAFVDVVQEQLAEVLGAAKDPAARNLNAVFSDAAALCQSRGERLVLVVDGLDEDRVSGGHSIAALLPLPAPGLRVIVASRLNPDLPSDVRADHPLRASGIERLLTPSPAAGAARDDMERELDALLDGASGEKDLLGFLVAARGGLSSADLAELTGRRPREVERALATRSFTRRPAHWNSRIAPQVYLLAHENLQLEAVDALGPSMLEGCWRAIKEWATGYRAAGWPADTPQFLLRGYFRLVDETGDVLALTDLAADPARHDRLLDVSNGDLAAMVELDAARTALLDSSEPDLLRLITVETYRDTFRGRNKLTPRRLPAIWAELGRIDHAVALAQSITEPGLRAAALVDLVGALARIDQVGRARLVAEEEYDPQLRDSLLGEILLTLMSSGQADEAAVGLDDRLSADQRKRVHSVIAFNHGEFATAARLGGEISDEGLRDRTLERLGEALAIDHPGMAEDLAAVIANEFRRNSVLAEVARSLFRRGDLARARQLAQKCGRSPLMQLELAESDDFVEAAVGLDEETRQRDFLPALVAVLAEAGRWSEIPAVLDSMTNKFRRSDATIHFLRALTAAGDTDLAFEWLRRIPPNGLVEGHFDVRGYVNVADTLLAGGNLDRAREAAEQAEKLVRRPAGDQRTFEALGALTRTVVAAGDVLRAELLARLVMPDWRAPRGIQELAAFLAAEGDPGTAEKLICGHELWWTMRDPLVTLARRLRESGDHAALARLAKYIRNRVKRLGEDQPYSWDAAIVMLCAVGEPSEITELVAAYSAENPGLILAVTDATAVLGARGEVAVALELCELIPKSASQLKEKLVSGLAKAGYLDEAEEVVESSTEPFERDRLVKAFVPELAQHDLGRALVQARLARFVSDRARLLVEISAAAPPNGRRQILAEAASVHHWSVIVPALDAEELGGLLGVVDRFGALYDSADPDADPDEDPDNPDV</sequence>
<evidence type="ECO:0000313" key="2">
    <source>
        <dbReference type="Proteomes" id="UP001330812"/>
    </source>
</evidence>
<dbReference type="Gene3D" id="1.25.40.10">
    <property type="entry name" value="Tetratricopeptide repeat domain"/>
    <property type="match status" value="1"/>
</dbReference>
<name>A0ABZ1I8G6_9PSEU</name>
<keyword evidence="2" id="KW-1185">Reference proteome</keyword>
<dbReference type="EMBL" id="CP142149">
    <property type="protein sequence ID" value="WSE30672.1"/>
    <property type="molecule type" value="Genomic_DNA"/>
</dbReference>
<evidence type="ECO:0008006" key="3">
    <source>
        <dbReference type="Google" id="ProtNLM"/>
    </source>
</evidence>
<dbReference type="RefSeq" id="WP_326569616.1">
    <property type="nucleotide sequence ID" value="NZ_CP142149.1"/>
</dbReference>
<organism evidence="1 2">
    <name type="scientific">Amycolatopsis rhabdoformis</name>
    <dbReference type="NCBI Taxonomy" id="1448059"/>
    <lineage>
        <taxon>Bacteria</taxon>
        <taxon>Bacillati</taxon>
        <taxon>Actinomycetota</taxon>
        <taxon>Actinomycetes</taxon>
        <taxon>Pseudonocardiales</taxon>
        <taxon>Pseudonocardiaceae</taxon>
        <taxon>Amycolatopsis</taxon>
    </lineage>
</organism>
<evidence type="ECO:0000313" key="1">
    <source>
        <dbReference type="EMBL" id="WSE30672.1"/>
    </source>
</evidence>